<dbReference type="Proteomes" id="UP000316639">
    <property type="component" value="Unassembled WGS sequence"/>
</dbReference>
<organism evidence="1 2">
    <name type="scientific">Lentzea tibetensis</name>
    <dbReference type="NCBI Taxonomy" id="2591470"/>
    <lineage>
        <taxon>Bacteria</taxon>
        <taxon>Bacillati</taxon>
        <taxon>Actinomycetota</taxon>
        <taxon>Actinomycetes</taxon>
        <taxon>Pseudonocardiales</taxon>
        <taxon>Pseudonocardiaceae</taxon>
        <taxon>Lentzea</taxon>
    </lineage>
</organism>
<proteinExistence type="predicted"/>
<dbReference type="EMBL" id="VOBR01000026">
    <property type="protein sequence ID" value="TWP47361.1"/>
    <property type="molecule type" value="Genomic_DNA"/>
</dbReference>
<accession>A0A563EKF3</accession>
<gene>
    <name evidence="1" type="ORF">FKR81_32095</name>
</gene>
<keyword evidence="2" id="KW-1185">Reference proteome</keyword>
<reference evidence="1 2" key="1">
    <citation type="submission" date="2019-07" db="EMBL/GenBank/DDBJ databases">
        <title>Lentzea xizangensis sp. nov., isolated from Qinghai-Tibetan Plateau Soils.</title>
        <authorList>
            <person name="Huang J."/>
        </authorList>
    </citation>
    <scope>NUCLEOTIDE SEQUENCE [LARGE SCALE GENOMIC DNA]</scope>
    <source>
        <strain evidence="1 2">FXJ1.1311</strain>
    </source>
</reference>
<evidence type="ECO:0000313" key="1">
    <source>
        <dbReference type="EMBL" id="TWP47361.1"/>
    </source>
</evidence>
<dbReference type="AlphaFoldDB" id="A0A563EKF3"/>
<dbReference type="RefSeq" id="WP_146357748.1">
    <property type="nucleotide sequence ID" value="NZ_VOBR01000026.1"/>
</dbReference>
<name>A0A563EKF3_9PSEU</name>
<comment type="caution">
    <text evidence="1">The sequence shown here is derived from an EMBL/GenBank/DDBJ whole genome shotgun (WGS) entry which is preliminary data.</text>
</comment>
<dbReference type="OrthoDB" id="3699690at2"/>
<sequence length="156" mass="17837">MNDVWIRLNSGRAQFAQCGIGFGWAIWQPRYVPAPWPHDELKPDFAYYVCEDTDPGRRAITARVTVEAALPRTEVASAADAYRIVADHLFDDEFTIDQVTWWANDYNQIKAKAPWPQFVTAWRGLVEPVGPYVPDVGRFPSTCWRRADEIPLLRVG</sequence>
<protein>
    <submittedName>
        <fullName evidence="1">Uncharacterized protein</fullName>
    </submittedName>
</protein>
<evidence type="ECO:0000313" key="2">
    <source>
        <dbReference type="Proteomes" id="UP000316639"/>
    </source>
</evidence>